<comment type="caution">
    <text evidence="2">The sequence shown here is derived from an EMBL/GenBank/DDBJ whole genome shotgun (WGS) entry which is preliminary data.</text>
</comment>
<dbReference type="SUPFAM" id="SSF55729">
    <property type="entry name" value="Acyl-CoA N-acyltransferases (Nat)"/>
    <property type="match status" value="1"/>
</dbReference>
<dbReference type="OrthoDB" id="9796171at2"/>
<dbReference type="Proteomes" id="UP000298179">
    <property type="component" value="Unassembled WGS sequence"/>
</dbReference>
<dbReference type="EMBL" id="SOZD01000002">
    <property type="protein sequence ID" value="TFF25095.1"/>
    <property type="molecule type" value="Genomic_DNA"/>
</dbReference>
<dbReference type="CDD" id="cd04301">
    <property type="entry name" value="NAT_SF"/>
    <property type="match status" value="1"/>
</dbReference>
<dbReference type="InterPro" id="IPR024035">
    <property type="entry name" value="MSMEG_0567_GNAT"/>
</dbReference>
<name>A0A4Y8RPV5_9HYPH</name>
<dbReference type="RefSeq" id="WP_134761265.1">
    <property type="nucleotide sequence ID" value="NZ_SOZD01000002.1"/>
</dbReference>
<dbReference type="InterPro" id="IPR000182">
    <property type="entry name" value="GNAT_dom"/>
</dbReference>
<dbReference type="PROSITE" id="PS51186">
    <property type="entry name" value="GNAT"/>
    <property type="match status" value="1"/>
</dbReference>
<evidence type="ECO:0000313" key="3">
    <source>
        <dbReference type="Proteomes" id="UP000298179"/>
    </source>
</evidence>
<accession>A0A4Y8RPV5</accession>
<keyword evidence="3" id="KW-1185">Reference proteome</keyword>
<protein>
    <submittedName>
        <fullName evidence="2">GNAT family N-acetyltransferase</fullName>
    </submittedName>
</protein>
<feature type="domain" description="N-acetyltransferase" evidence="1">
    <location>
        <begin position="14"/>
        <end position="160"/>
    </location>
</feature>
<proteinExistence type="predicted"/>
<reference evidence="2 3" key="1">
    <citation type="submission" date="2019-03" db="EMBL/GenBank/DDBJ databases">
        <title>Jiella endophytica sp. nov., a novel endophytic bacterium isolated from root of Ficus microcarpa Linn. f.</title>
        <authorList>
            <person name="Tuo L."/>
        </authorList>
    </citation>
    <scope>NUCLEOTIDE SEQUENCE [LARGE SCALE GENOMIC DNA]</scope>
    <source>
        <strain evidence="2 3">CBS5Q-3</strain>
    </source>
</reference>
<dbReference type="InterPro" id="IPR016181">
    <property type="entry name" value="Acyl_CoA_acyltransferase"/>
</dbReference>
<dbReference type="Gene3D" id="3.40.630.30">
    <property type="match status" value="1"/>
</dbReference>
<evidence type="ECO:0000313" key="2">
    <source>
        <dbReference type="EMBL" id="TFF25095.1"/>
    </source>
</evidence>
<organism evidence="2 3">
    <name type="scientific">Jiella endophytica</name>
    <dbReference type="NCBI Taxonomy" id="2558362"/>
    <lineage>
        <taxon>Bacteria</taxon>
        <taxon>Pseudomonadati</taxon>
        <taxon>Pseudomonadota</taxon>
        <taxon>Alphaproteobacteria</taxon>
        <taxon>Hyphomicrobiales</taxon>
        <taxon>Aurantimonadaceae</taxon>
        <taxon>Jiella</taxon>
    </lineage>
</organism>
<gene>
    <name evidence="2" type="ORF">E3C22_06860</name>
</gene>
<keyword evidence="2" id="KW-0808">Transferase</keyword>
<dbReference type="NCBIfam" id="TIGR04045">
    <property type="entry name" value="MSMEG_0567_GNAT"/>
    <property type="match status" value="1"/>
</dbReference>
<sequence length="187" mass="20882">MNAVDHSVFLSPGYFIRAAAAPWEKAGAARLRRRVFVEEQGLFQADDRDAIDADCTSLVALSTYAHEADEVVGTVRIHEPEPGLWWGSRLAVDSRFRHVGRLGRELIRLAVSTANGRGCHTFLAHVQAQNVEMFRHLHWQVEDELTLHGMPHARMRAELAAYPPIADPETGFLALAKRSAPPPEISW</sequence>
<dbReference type="Pfam" id="PF00583">
    <property type="entry name" value="Acetyltransf_1"/>
    <property type="match status" value="1"/>
</dbReference>
<dbReference type="GO" id="GO:0016747">
    <property type="term" value="F:acyltransferase activity, transferring groups other than amino-acyl groups"/>
    <property type="evidence" value="ECO:0007669"/>
    <property type="project" value="InterPro"/>
</dbReference>
<evidence type="ECO:0000259" key="1">
    <source>
        <dbReference type="PROSITE" id="PS51186"/>
    </source>
</evidence>
<dbReference type="AlphaFoldDB" id="A0A4Y8RPV5"/>